<dbReference type="InterPro" id="IPR036397">
    <property type="entry name" value="RNaseH_sf"/>
</dbReference>
<gene>
    <name evidence="1" type="ORF">B7P43_G08215</name>
</gene>
<dbReference type="PANTHER" id="PTHR46060:SF1">
    <property type="entry name" value="MARINER MOS1 TRANSPOSASE-LIKE PROTEIN"/>
    <property type="match status" value="1"/>
</dbReference>
<dbReference type="Gene3D" id="3.30.420.10">
    <property type="entry name" value="Ribonuclease H-like superfamily/Ribonuclease H"/>
    <property type="match status" value="1"/>
</dbReference>
<protein>
    <recommendedName>
        <fullName evidence="3">Mos1 transposase HTH domain-containing protein</fullName>
    </recommendedName>
</protein>
<evidence type="ECO:0008006" key="3">
    <source>
        <dbReference type="Google" id="ProtNLM"/>
    </source>
</evidence>
<name>A0A2J7PSD7_9NEOP</name>
<keyword evidence="2" id="KW-1185">Reference proteome</keyword>
<accession>A0A2J7PSD7</accession>
<dbReference type="STRING" id="105785.A0A2J7PSD7"/>
<dbReference type="GO" id="GO:0003676">
    <property type="term" value="F:nucleic acid binding"/>
    <property type="evidence" value="ECO:0007669"/>
    <property type="project" value="InterPro"/>
</dbReference>
<dbReference type="PANTHER" id="PTHR46060">
    <property type="entry name" value="MARINER MOS1 TRANSPOSASE-LIKE PROTEIN"/>
    <property type="match status" value="1"/>
</dbReference>
<dbReference type="InterPro" id="IPR052709">
    <property type="entry name" value="Transposase-MT_Hybrid"/>
</dbReference>
<proteinExistence type="predicted"/>
<organism evidence="1 2">
    <name type="scientific">Cryptotermes secundus</name>
    <dbReference type="NCBI Taxonomy" id="105785"/>
    <lineage>
        <taxon>Eukaryota</taxon>
        <taxon>Metazoa</taxon>
        <taxon>Ecdysozoa</taxon>
        <taxon>Arthropoda</taxon>
        <taxon>Hexapoda</taxon>
        <taxon>Insecta</taxon>
        <taxon>Pterygota</taxon>
        <taxon>Neoptera</taxon>
        <taxon>Polyneoptera</taxon>
        <taxon>Dictyoptera</taxon>
        <taxon>Blattodea</taxon>
        <taxon>Blattoidea</taxon>
        <taxon>Termitoidae</taxon>
        <taxon>Kalotermitidae</taxon>
        <taxon>Cryptotermitinae</taxon>
        <taxon>Cryptotermes</taxon>
    </lineage>
</organism>
<dbReference type="Proteomes" id="UP000235965">
    <property type="component" value="Unassembled WGS sequence"/>
</dbReference>
<evidence type="ECO:0000313" key="2">
    <source>
        <dbReference type="Proteomes" id="UP000235965"/>
    </source>
</evidence>
<dbReference type="AlphaFoldDB" id="A0A2J7PSD7"/>
<evidence type="ECO:0000313" key="1">
    <source>
        <dbReference type="EMBL" id="PNF19239.1"/>
    </source>
</evidence>
<dbReference type="InParanoid" id="A0A2J7PSD7"/>
<comment type="caution">
    <text evidence="1">The sequence shown here is derived from an EMBL/GenBank/DDBJ whole genome shotgun (WGS) entry which is preliminary data.</text>
</comment>
<reference evidence="1 2" key="1">
    <citation type="submission" date="2017-12" db="EMBL/GenBank/DDBJ databases">
        <title>Hemimetabolous genomes reveal molecular basis of termite eusociality.</title>
        <authorList>
            <person name="Harrison M.C."/>
            <person name="Jongepier E."/>
            <person name="Robertson H.M."/>
            <person name="Arning N."/>
            <person name="Bitard-Feildel T."/>
            <person name="Chao H."/>
            <person name="Childers C.P."/>
            <person name="Dinh H."/>
            <person name="Doddapaneni H."/>
            <person name="Dugan S."/>
            <person name="Gowin J."/>
            <person name="Greiner C."/>
            <person name="Han Y."/>
            <person name="Hu H."/>
            <person name="Hughes D.S.T."/>
            <person name="Huylmans A.-K."/>
            <person name="Kemena C."/>
            <person name="Kremer L.P.M."/>
            <person name="Lee S.L."/>
            <person name="Lopez-Ezquerra A."/>
            <person name="Mallet L."/>
            <person name="Monroy-Kuhn J.M."/>
            <person name="Moser A."/>
            <person name="Murali S.C."/>
            <person name="Muzny D.M."/>
            <person name="Otani S."/>
            <person name="Piulachs M.-D."/>
            <person name="Poelchau M."/>
            <person name="Qu J."/>
            <person name="Schaub F."/>
            <person name="Wada-Katsumata A."/>
            <person name="Worley K.C."/>
            <person name="Xie Q."/>
            <person name="Ylla G."/>
            <person name="Poulsen M."/>
            <person name="Gibbs R.A."/>
            <person name="Schal C."/>
            <person name="Richards S."/>
            <person name="Belles X."/>
            <person name="Korb J."/>
            <person name="Bornberg-Bauer E."/>
        </authorList>
    </citation>
    <scope>NUCLEOTIDE SEQUENCE [LARGE SCALE GENOMIC DNA]</scope>
    <source>
        <tissue evidence="1">Whole body</tissue>
    </source>
</reference>
<sequence length="221" mass="25621">MDHREIGWADMDWIDLVEGRDQWKALVYTFKEGRTSCDNEPKQSRPRTSRSDNMVERLEKVVLEDRRLSVENIASKVGISVGSVHTILHEDLRMRKVSSRWVPRILEDDHKAARMAICQAMLTRDEGMNGTFFSSIFLRENNLEMVSHAPYSPDLAPSDFWLFPTTKDALRGRTFTSRAAIASAIFQWSKQTPTEAFAAAMESWRRRCEKYVRLQGDYVEK</sequence>
<dbReference type="OrthoDB" id="10065579at2759"/>
<dbReference type="EMBL" id="NEVH01021933">
    <property type="protein sequence ID" value="PNF19239.1"/>
    <property type="molecule type" value="Genomic_DNA"/>
</dbReference>